<dbReference type="CDD" id="cd03784">
    <property type="entry name" value="GT1_Gtf-like"/>
    <property type="match status" value="1"/>
</dbReference>
<gene>
    <name evidence="3" type="ORF">SGA01_41920</name>
</gene>
<dbReference type="FunFam" id="3.40.50.2000:FF:000009">
    <property type="entry name" value="Sterol 3-beta-glucosyltransferase UGT80A2"/>
    <property type="match status" value="1"/>
</dbReference>
<name>A0A4Y3RP95_9ACTN</name>
<dbReference type="GO" id="GO:0008194">
    <property type="term" value="F:UDP-glycosyltransferase activity"/>
    <property type="evidence" value="ECO:0007669"/>
    <property type="project" value="InterPro"/>
</dbReference>
<dbReference type="GO" id="GO:0017000">
    <property type="term" value="P:antibiotic biosynthetic process"/>
    <property type="evidence" value="ECO:0007669"/>
    <property type="project" value="UniProtKB-ARBA"/>
</dbReference>
<accession>A0A4Y3RP95</accession>
<evidence type="ECO:0000256" key="1">
    <source>
        <dbReference type="ARBA" id="ARBA00022679"/>
    </source>
</evidence>
<dbReference type="Pfam" id="PF06722">
    <property type="entry name" value="EryCIII-like_C"/>
    <property type="match status" value="1"/>
</dbReference>
<dbReference type="InterPro" id="IPR050426">
    <property type="entry name" value="Glycosyltransferase_28"/>
</dbReference>
<dbReference type="GO" id="GO:0016758">
    <property type="term" value="F:hexosyltransferase activity"/>
    <property type="evidence" value="ECO:0007669"/>
    <property type="project" value="UniProtKB-ARBA"/>
</dbReference>
<comment type="caution">
    <text evidence="3">The sequence shown here is derived from an EMBL/GenBank/DDBJ whole genome shotgun (WGS) entry which is preliminary data.</text>
</comment>
<keyword evidence="4" id="KW-1185">Reference proteome</keyword>
<evidence type="ECO:0000259" key="2">
    <source>
        <dbReference type="Pfam" id="PF06722"/>
    </source>
</evidence>
<dbReference type="EMBL" id="BJMN01000027">
    <property type="protein sequence ID" value="GEB58587.1"/>
    <property type="molecule type" value="Genomic_DNA"/>
</dbReference>
<proteinExistence type="predicted"/>
<sequence>MAAYPPQHWQPDDTLVDFLDAGLPPVYIGFGSMQPARAQRLGDIAIAALRRARVRGIVQSGWAGVQAHGDDVLTVSEVDHQWLFPRTAAVVHHAGTGTTVAGLRAGVPTVPVPIAHDQPFWSGRLQALGVAPEIVPLAELTVDRFAHAIIRAVHGPVHRSKTEQIAKELAAEDGPEHVLRALEILTGHKAPA</sequence>
<keyword evidence="1 3" id="KW-0808">Transferase</keyword>
<dbReference type="Proteomes" id="UP000315226">
    <property type="component" value="Unassembled WGS sequence"/>
</dbReference>
<dbReference type="InterPro" id="IPR002213">
    <property type="entry name" value="UDP_glucos_trans"/>
</dbReference>
<dbReference type="PANTHER" id="PTHR48050:SF13">
    <property type="entry name" value="STEROL 3-BETA-GLUCOSYLTRANSFERASE UGT80A2"/>
    <property type="match status" value="1"/>
</dbReference>
<dbReference type="InterPro" id="IPR010610">
    <property type="entry name" value="EryCIII-like_C"/>
</dbReference>
<dbReference type="PANTHER" id="PTHR48050">
    <property type="entry name" value="STEROL 3-BETA-GLUCOSYLTRANSFERASE"/>
    <property type="match status" value="1"/>
</dbReference>
<organism evidence="3 4">
    <name type="scientific">Streptomyces gardneri</name>
    <dbReference type="NCBI Taxonomy" id="66892"/>
    <lineage>
        <taxon>Bacteria</taxon>
        <taxon>Bacillati</taxon>
        <taxon>Actinomycetota</taxon>
        <taxon>Actinomycetes</taxon>
        <taxon>Kitasatosporales</taxon>
        <taxon>Streptomycetaceae</taxon>
        <taxon>Streptomyces</taxon>
    </lineage>
</organism>
<evidence type="ECO:0000313" key="3">
    <source>
        <dbReference type="EMBL" id="GEB58587.1"/>
    </source>
</evidence>
<evidence type="ECO:0000313" key="4">
    <source>
        <dbReference type="Proteomes" id="UP000315226"/>
    </source>
</evidence>
<dbReference type="AlphaFoldDB" id="A0A4Y3RP95"/>
<dbReference type="SUPFAM" id="SSF53756">
    <property type="entry name" value="UDP-Glycosyltransferase/glycogen phosphorylase"/>
    <property type="match status" value="1"/>
</dbReference>
<feature type="domain" description="Erythromycin biosynthesis protein CIII-like C-terminal" evidence="2">
    <location>
        <begin position="66"/>
        <end position="183"/>
    </location>
</feature>
<reference evidence="3 4" key="1">
    <citation type="submission" date="2019-06" db="EMBL/GenBank/DDBJ databases">
        <title>Whole genome shotgun sequence of Streptomyces gardneri NBRC 12865.</title>
        <authorList>
            <person name="Hosoyama A."/>
            <person name="Uohara A."/>
            <person name="Ohji S."/>
            <person name="Ichikawa N."/>
        </authorList>
    </citation>
    <scope>NUCLEOTIDE SEQUENCE [LARGE SCALE GENOMIC DNA]</scope>
    <source>
        <strain evidence="3 4">NBRC 12865</strain>
    </source>
</reference>
<protein>
    <submittedName>
        <fullName evidence="3">Putative glycosyl transferase</fullName>
    </submittedName>
</protein>
<dbReference type="Gene3D" id="3.40.50.2000">
    <property type="entry name" value="Glycogen Phosphorylase B"/>
    <property type="match status" value="1"/>
</dbReference>